<keyword evidence="2" id="KW-1185">Reference proteome</keyword>
<accession>A0AAV4NBD1</accession>
<evidence type="ECO:0000313" key="1">
    <source>
        <dbReference type="EMBL" id="GIX81168.1"/>
    </source>
</evidence>
<reference evidence="1 2" key="1">
    <citation type="submission" date="2021-06" db="EMBL/GenBank/DDBJ databases">
        <title>Caerostris extrusa draft genome.</title>
        <authorList>
            <person name="Kono N."/>
            <person name="Arakawa K."/>
        </authorList>
    </citation>
    <scope>NUCLEOTIDE SEQUENCE [LARGE SCALE GENOMIC DNA]</scope>
</reference>
<gene>
    <name evidence="1" type="ORF">CEXT_241031</name>
</gene>
<sequence>MYTTDKNNKDKHYKEIAMKEGIIGSDLVIKPVPIDVLLTEENEVENFENISHSYFDLLAANTSNKTIQTVATAPHFIIKNQKISRDFKNDYLSLPGKQGIFNRQEGTSNQSRNVFRSKRDISAVYPEVLIIVDYSTFVYYDRNHDVIKNRYVNILNMVSLQY</sequence>
<comment type="caution">
    <text evidence="1">The sequence shown here is derived from an EMBL/GenBank/DDBJ whole genome shotgun (WGS) entry which is preliminary data.</text>
</comment>
<dbReference type="EMBL" id="BPLR01020657">
    <property type="protein sequence ID" value="GIX81168.1"/>
    <property type="molecule type" value="Genomic_DNA"/>
</dbReference>
<protein>
    <submittedName>
        <fullName evidence="1">Uncharacterized protein</fullName>
    </submittedName>
</protein>
<evidence type="ECO:0000313" key="2">
    <source>
        <dbReference type="Proteomes" id="UP001054945"/>
    </source>
</evidence>
<dbReference type="AlphaFoldDB" id="A0AAV4NBD1"/>
<proteinExistence type="predicted"/>
<dbReference type="Proteomes" id="UP001054945">
    <property type="component" value="Unassembled WGS sequence"/>
</dbReference>
<name>A0AAV4NBD1_CAEEX</name>
<organism evidence="1 2">
    <name type="scientific">Caerostris extrusa</name>
    <name type="common">Bark spider</name>
    <name type="synonym">Caerostris bankana</name>
    <dbReference type="NCBI Taxonomy" id="172846"/>
    <lineage>
        <taxon>Eukaryota</taxon>
        <taxon>Metazoa</taxon>
        <taxon>Ecdysozoa</taxon>
        <taxon>Arthropoda</taxon>
        <taxon>Chelicerata</taxon>
        <taxon>Arachnida</taxon>
        <taxon>Araneae</taxon>
        <taxon>Araneomorphae</taxon>
        <taxon>Entelegynae</taxon>
        <taxon>Araneoidea</taxon>
        <taxon>Araneidae</taxon>
        <taxon>Caerostris</taxon>
    </lineage>
</organism>